<evidence type="ECO:0000313" key="2">
    <source>
        <dbReference type="Proteomes" id="UP000886520"/>
    </source>
</evidence>
<protein>
    <submittedName>
        <fullName evidence="1">Uncharacterized protein</fullName>
    </submittedName>
</protein>
<sequence length="73" mass="8352">MASKVIWYVELVEKKHRGTLGVVEVVQGYDEEPHSSYTLWLVVVLATGWRRDNATRQQLHYRVPGGDDGVEVK</sequence>
<keyword evidence="2" id="KW-1185">Reference proteome</keyword>
<gene>
    <name evidence="1" type="ORF">GOP47_0012106</name>
</gene>
<reference evidence="1" key="1">
    <citation type="submission" date="2021-01" db="EMBL/GenBank/DDBJ databases">
        <title>Adiantum capillus-veneris genome.</title>
        <authorList>
            <person name="Fang Y."/>
            <person name="Liao Q."/>
        </authorList>
    </citation>
    <scope>NUCLEOTIDE SEQUENCE</scope>
    <source>
        <strain evidence="1">H3</strain>
        <tissue evidence="1">Leaf</tissue>
    </source>
</reference>
<proteinExistence type="predicted"/>
<dbReference type="EMBL" id="JABFUD020000012">
    <property type="protein sequence ID" value="KAI5072000.1"/>
    <property type="molecule type" value="Genomic_DNA"/>
</dbReference>
<comment type="caution">
    <text evidence="1">The sequence shown here is derived from an EMBL/GenBank/DDBJ whole genome shotgun (WGS) entry which is preliminary data.</text>
</comment>
<evidence type="ECO:0000313" key="1">
    <source>
        <dbReference type="EMBL" id="KAI5072000.1"/>
    </source>
</evidence>
<dbReference type="AlphaFoldDB" id="A0A9D4UQ28"/>
<name>A0A9D4UQ28_ADICA</name>
<dbReference type="Proteomes" id="UP000886520">
    <property type="component" value="Chromosome 12"/>
</dbReference>
<accession>A0A9D4UQ28</accession>
<organism evidence="1 2">
    <name type="scientific">Adiantum capillus-veneris</name>
    <name type="common">Maidenhair fern</name>
    <dbReference type="NCBI Taxonomy" id="13818"/>
    <lineage>
        <taxon>Eukaryota</taxon>
        <taxon>Viridiplantae</taxon>
        <taxon>Streptophyta</taxon>
        <taxon>Embryophyta</taxon>
        <taxon>Tracheophyta</taxon>
        <taxon>Polypodiopsida</taxon>
        <taxon>Polypodiidae</taxon>
        <taxon>Polypodiales</taxon>
        <taxon>Pteridineae</taxon>
        <taxon>Pteridaceae</taxon>
        <taxon>Vittarioideae</taxon>
        <taxon>Adiantum</taxon>
    </lineage>
</organism>